<dbReference type="InterPro" id="IPR027443">
    <property type="entry name" value="IPNS-like_sf"/>
</dbReference>
<dbReference type="PANTHER" id="PTHR47990">
    <property type="entry name" value="2-OXOGLUTARATE (2OG) AND FE(II)-DEPENDENT OXYGENASE SUPERFAMILY PROTEIN-RELATED"/>
    <property type="match status" value="1"/>
</dbReference>
<evidence type="ECO:0000259" key="3">
    <source>
        <dbReference type="PROSITE" id="PS51471"/>
    </source>
</evidence>
<dbReference type="InterPro" id="IPR050231">
    <property type="entry name" value="Iron_ascorbate_oxido_reductase"/>
</dbReference>
<dbReference type="Pfam" id="PF03171">
    <property type="entry name" value="2OG-FeII_Oxy"/>
    <property type="match status" value="1"/>
</dbReference>
<dbReference type="EMBL" id="JAJVDC020000032">
    <property type="protein sequence ID" value="KAL1632282.1"/>
    <property type="molecule type" value="Genomic_DNA"/>
</dbReference>
<dbReference type="InterPro" id="IPR005123">
    <property type="entry name" value="Oxoglu/Fe-dep_dioxygenase_dom"/>
</dbReference>
<protein>
    <recommendedName>
        <fullName evidence="3">Fe2OG dioxygenase domain-containing protein</fullName>
    </recommendedName>
</protein>
<reference evidence="4 5" key="1">
    <citation type="submission" date="2024-02" db="EMBL/GenBank/DDBJ databases">
        <title>De novo assembly and annotation of 12 fungi associated with fruit tree decline syndrome in Ontario, Canada.</title>
        <authorList>
            <person name="Sulman M."/>
            <person name="Ellouze W."/>
            <person name="Ilyukhin E."/>
        </authorList>
    </citation>
    <scope>NUCLEOTIDE SEQUENCE [LARGE SCALE GENOMIC DNA]</scope>
    <source>
        <strain evidence="4 5">M1-105</strain>
    </source>
</reference>
<keyword evidence="2" id="KW-0560">Oxidoreductase</keyword>
<proteinExistence type="inferred from homology"/>
<keyword evidence="5" id="KW-1185">Reference proteome</keyword>
<feature type="domain" description="Fe2OG dioxygenase" evidence="3">
    <location>
        <begin position="226"/>
        <end position="324"/>
    </location>
</feature>
<dbReference type="InterPro" id="IPR044861">
    <property type="entry name" value="IPNS-like_FE2OG_OXY"/>
</dbReference>
<organism evidence="4 5">
    <name type="scientific">Neofusicoccum ribis</name>
    <dbReference type="NCBI Taxonomy" id="45134"/>
    <lineage>
        <taxon>Eukaryota</taxon>
        <taxon>Fungi</taxon>
        <taxon>Dikarya</taxon>
        <taxon>Ascomycota</taxon>
        <taxon>Pezizomycotina</taxon>
        <taxon>Dothideomycetes</taxon>
        <taxon>Dothideomycetes incertae sedis</taxon>
        <taxon>Botryosphaeriales</taxon>
        <taxon>Botryosphaeriaceae</taxon>
        <taxon>Neofusicoccum</taxon>
    </lineage>
</organism>
<keyword evidence="2" id="KW-0408">Iron</keyword>
<dbReference type="Pfam" id="PF14226">
    <property type="entry name" value="DIOX_N"/>
    <property type="match status" value="1"/>
</dbReference>
<comment type="caution">
    <text evidence="4">The sequence shown here is derived from an EMBL/GenBank/DDBJ whole genome shotgun (WGS) entry which is preliminary data.</text>
</comment>
<dbReference type="PROSITE" id="PS51471">
    <property type="entry name" value="FE2OG_OXY"/>
    <property type="match status" value="1"/>
</dbReference>
<evidence type="ECO:0000313" key="5">
    <source>
        <dbReference type="Proteomes" id="UP001521116"/>
    </source>
</evidence>
<evidence type="ECO:0000256" key="2">
    <source>
        <dbReference type="RuleBase" id="RU003682"/>
    </source>
</evidence>
<keyword evidence="2" id="KW-0479">Metal-binding</keyword>
<sequence length="399" mass="43732">MAPSSSPSLPILDLSLADDPAQRPALLAQLHDALFNIGFLYVKNHGVDASAIADLTEKLPGLFELPTDVKAGLSKSNSPHFLGYSGFAEETTLGKQDLREQFDFATELPVVYRDPKSDSASANRLSGNRDFSQLYWRLRGPNQWPPENLLPGFRHAFATYHDAVQELSYRFVHLVEEAFSIPTGTFDHFFQAPSSRNPAAAAVVPQAASNKAGTVSATTRPSYLPPQHRIKLLKYPPSPADEAAGGQGVGAHKDSSGWLTFLLQVGNEAGLEVLAADGKTWIPATPVDGTFVVNFGNAFEAATEGAAPSPTSPPRYSIPFFQGLPLDMTVSQIRSYIPEPVRRLRRDHDDAAGNPNAVSTFLDPRWDALGESQLWKWIRSHEDVGRKWYGDDVVRYYLS</sequence>
<accession>A0ABR3SYW5</accession>
<evidence type="ECO:0000256" key="1">
    <source>
        <dbReference type="ARBA" id="ARBA00008056"/>
    </source>
</evidence>
<dbReference type="SUPFAM" id="SSF51197">
    <property type="entry name" value="Clavaminate synthase-like"/>
    <property type="match status" value="1"/>
</dbReference>
<gene>
    <name evidence="4" type="ORF">SLS56_003862</name>
</gene>
<dbReference type="Proteomes" id="UP001521116">
    <property type="component" value="Unassembled WGS sequence"/>
</dbReference>
<comment type="similarity">
    <text evidence="1 2">Belongs to the iron/ascorbate-dependent oxidoreductase family.</text>
</comment>
<dbReference type="Gene3D" id="2.60.120.330">
    <property type="entry name" value="B-lactam Antibiotic, Isopenicillin N Synthase, Chain"/>
    <property type="match status" value="1"/>
</dbReference>
<name>A0ABR3SYW5_9PEZI</name>
<dbReference type="InterPro" id="IPR026992">
    <property type="entry name" value="DIOX_N"/>
</dbReference>
<evidence type="ECO:0000313" key="4">
    <source>
        <dbReference type="EMBL" id="KAL1632282.1"/>
    </source>
</evidence>